<evidence type="ECO:0000313" key="1">
    <source>
        <dbReference type="EMBL" id="MBZ0157544.1"/>
    </source>
</evidence>
<reference evidence="1" key="2">
    <citation type="submission" date="2021-08" db="EMBL/GenBank/DDBJ databases">
        <authorList>
            <person name="Dalcin Martins P."/>
        </authorList>
    </citation>
    <scope>NUCLEOTIDE SEQUENCE</scope>
    <source>
        <strain evidence="1">MAG_39</strain>
    </source>
</reference>
<gene>
    <name evidence="1" type="ORF">K8I29_15200</name>
</gene>
<name>A0A953JDD7_9BACT</name>
<sequence length="681" mass="77546">MDTPLKSADQPSKAVLSDRVENGRRISRKQLVNILNYISFQDGTLLVRFEHVRYGTLLSLPAKPRPCSGDKVDCLWSGRALFPRILSSHRLHHILISDGQKLILIQPDMDRADEKGIRFLLPEVCYELNMRKTRRHSCEGIRVEFVQSGMFLVGELQDFSAVSFRIEIPAGSSKLFGLIDPEATATLVFRGGQEVLYSGECRIIRRTHCRKTGTLVLEPVHHQIRRFKPKEFRSSRQILSPAPNCVFRHPLTGKTISLPVVNLSGSGFLVEEHFESSVLLPGLIIPHLEMTFAPTFHLSCRAQVIYRNVDKTPEGDVSVKCGIAILDMDIQEQAALSAFLHHSMNLKSHVCNKVDLDDLWHFFFEAGFVYPKKYALMHAEKEKFRETYKKLYMQNPHIARHFIYQDKGVIQGHIAMVRFYENTWLIHHHAASKSNAMVGLSVLNQVGRYINDFHSLQSTHMDFVACYFRPDNKFPRRVFGGCAAAIKDPKGCSVDTFAYFHFSKSPAPWSMPEGIHCIAETDSEDLLELESFYEHTSGGLMLQALDLEPQRSTGISLNREYNKLGFKRARYLFTLKRGNSVAAVIMVIISDVGLNLSNLTNCVHVFIPDTDNLPPVTLHSVLSMLSGYYNQEDIPVLLYPASYVEKHSMPYEKLYSLWVLNMQHTDHYFRFIESLVGKSHG</sequence>
<accession>A0A953JDD7</accession>
<proteinExistence type="predicted"/>
<dbReference type="EMBL" id="JAIOIV010000120">
    <property type="protein sequence ID" value="MBZ0157544.1"/>
    <property type="molecule type" value="Genomic_DNA"/>
</dbReference>
<dbReference type="Proteomes" id="UP000705867">
    <property type="component" value="Unassembled WGS sequence"/>
</dbReference>
<comment type="caution">
    <text evidence="1">The sequence shown here is derived from an EMBL/GenBank/DDBJ whole genome shotgun (WGS) entry which is preliminary data.</text>
</comment>
<protein>
    <recommendedName>
        <fullName evidence="3">PilZ domain-containing protein</fullName>
    </recommendedName>
</protein>
<dbReference type="AlphaFoldDB" id="A0A953JDD7"/>
<evidence type="ECO:0000313" key="2">
    <source>
        <dbReference type="Proteomes" id="UP000705867"/>
    </source>
</evidence>
<evidence type="ECO:0008006" key="3">
    <source>
        <dbReference type="Google" id="ProtNLM"/>
    </source>
</evidence>
<reference evidence="1" key="1">
    <citation type="journal article" date="2021" name="bioRxiv">
        <title>Unraveling nitrogen, sulfur and carbon metabolic pathways and microbial community transcriptional responses to substrate deprivation and toxicity stresses in a bioreactor mimicking anoxic brackish coastal sediment conditions.</title>
        <authorList>
            <person name="Martins P.D."/>
            <person name="Echeveste M.J."/>
            <person name="Arshad A."/>
            <person name="Kurth J."/>
            <person name="Ouboter H."/>
            <person name="Jetten M.S.M."/>
            <person name="Welte C.U."/>
        </authorList>
    </citation>
    <scope>NUCLEOTIDE SEQUENCE</scope>
    <source>
        <strain evidence="1">MAG_39</strain>
    </source>
</reference>
<organism evidence="1 2">
    <name type="scientific">Candidatus Nitrobium versatile</name>
    <dbReference type="NCBI Taxonomy" id="2884831"/>
    <lineage>
        <taxon>Bacteria</taxon>
        <taxon>Pseudomonadati</taxon>
        <taxon>Nitrospirota</taxon>
        <taxon>Nitrospiria</taxon>
        <taxon>Nitrospirales</taxon>
        <taxon>Nitrospiraceae</taxon>
        <taxon>Candidatus Nitrobium</taxon>
    </lineage>
</organism>